<protein>
    <submittedName>
        <fullName evidence="1">Uncharacterized protein</fullName>
    </submittedName>
</protein>
<name>A0A5N6NDS6_9ASTR</name>
<evidence type="ECO:0000313" key="1">
    <source>
        <dbReference type="EMBL" id="KAD4585075.1"/>
    </source>
</evidence>
<proteinExistence type="predicted"/>
<organism evidence="1 2">
    <name type="scientific">Mikania micrantha</name>
    <name type="common">bitter vine</name>
    <dbReference type="NCBI Taxonomy" id="192012"/>
    <lineage>
        <taxon>Eukaryota</taxon>
        <taxon>Viridiplantae</taxon>
        <taxon>Streptophyta</taxon>
        <taxon>Embryophyta</taxon>
        <taxon>Tracheophyta</taxon>
        <taxon>Spermatophyta</taxon>
        <taxon>Magnoliopsida</taxon>
        <taxon>eudicotyledons</taxon>
        <taxon>Gunneridae</taxon>
        <taxon>Pentapetalae</taxon>
        <taxon>asterids</taxon>
        <taxon>campanulids</taxon>
        <taxon>Asterales</taxon>
        <taxon>Asteraceae</taxon>
        <taxon>Asteroideae</taxon>
        <taxon>Heliantheae alliance</taxon>
        <taxon>Eupatorieae</taxon>
        <taxon>Mikania</taxon>
    </lineage>
</organism>
<dbReference type="Proteomes" id="UP000326396">
    <property type="component" value="Linkage Group LG2"/>
</dbReference>
<reference evidence="1 2" key="1">
    <citation type="submission" date="2019-05" db="EMBL/GenBank/DDBJ databases">
        <title>Mikania micrantha, genome provides insights into the molecular mechanism of rapid growth.</title>
        <authorList>
            <person name="Liu B."/>
        </authorList>
    </citation>
    <scope>NUCLEOTIDE SEQUENCE [LARGE SCALE GENOMIC DNA]</scope>
    <source>
        <strain evidence="1">NLD-2019</strain>
        <tissue evidence="1">Leaf</tissue>
    </source>
</reference>
<comment type="caution">
    <text evidence="1">The sequence shown here is derived from an EMBL/GenBank/DDBJ whole genome shotgun (WGS) entry which is preliminary data.</text>
</comment>
<dbReference type="AlphaFoldDB" id="A0A5N6NDS6"/>
<evidence type="ECO:0000313" key="2">
    <source>
        <dbReference type="Proteomes" id="UP000326396"/>
    </source>
</evidence>
<sequence>MDHPTHTHIHVVLYLQAGTHLLEGLQEVEEQPVGLRTTEEQLVGMQEAKEQPVYSQTTEEHPTGLQWFPMHPPLVVLGWKKV</sequence>
<accession>A0A5N6NDS6</accession>
<keyword evidence="2" id="KW-1185">Reference proteome</keyword>
<gene>
    <name evidence="1" type="ORF">E3N88_22676</name>
</gene>
<dbReference type="EMBL" id="SZYD01000012">
    <property type="protein sequence ID" value="KAD4585075.1"/>
    <property type="molecule type" value="Genomic_DNA"/>
</dbReference>